<dbReference type="InterPro" id="IPR010982">
    <property type="entry name" value="Lambda_DNA-bd_dom_sf"/>
</dbReference>
<dbReference type="PROSITE" id="PS50932">
    <property type="entry name" value="HTH_LACI_2"/>
    <property type="match status" value="1"/>
</dbReference>
<dbReference type="InterPro" id="IPR028082">
    <property type="entry name" value="Peripla_BP_I"/>
</dbReference>
<dbReference type="OrthoDB" id="8433438at2"/>
<organism evidence="6 7">
    <name type="scientific">Denitrobaculum tricleocarpae</name>
    <dbReference type="NCBI Taxonomy" id="2591009"/>
    <lineage>
        <taxon>Bacteria</taxon>
        <taxon>Pseudomonadati</taxon>
        <taxon>Pseudomonadota</taxon>
        <taxon>Alphaproteobacteria</taxon>
        <taxon>Rhodospirillales</taxon>
        <taxon>Rhodospirillaceae</taxon>
        <taxon>Denitrobaculum</taxon>
    </lineage>
</organism>
<comment type="caution">
    <text evidence="6">The sequence shown here is derived from an EMBL/GenBank/DDBJ whole genome shotgun (WGS) entry which is preliminary data.</text>
</comment>
<dbReference type="Gene3D" id="1.10.260.40">
    <property type="entry name" value="lambda repressor-like DNA-binding domains"/>
    <property type="match status" value="1"/>
</dbReference>
<dbReference type="GO" id="GO:0000976">
    <property type="term" value="F:transcription cis-regulatory region binding"/>
    <property type="evidence" value="ECO:0007669"/>
    <property type="project" value="TreeGrafter"/>
</dbReference>
<evidence type="ECO:0000256" key="3">
    <source>
        <dbReference type="ARBA" id="ARBA00023125"/>
    </source>
</evidence>
<gene>
    <name evidence="6" type="ORF">FKG95_27940</name>
</gene>
<evidence type="ECO:0000256" key="1">
    <source>
        <dbReference type="ARBA" id="ARBA00022491"/>
    </source>
</evidence>
<dbReference type="Pfam" id="PF00356">
    <property type="entry name" value="LacI"/>
    <property type="match status" value="1"/>
</dbReference>
<keyword evidence="4" id="KW-0804">Transcription</keyword>
<dbReference type="CDD" id="cd01392">
    <property type="entry name" value="HTH_LacI"/>
    <property type="match status" value="1"/>
</dbReference>
<feature type="domain" description="HTH lacI-type" evidence="5">
    <location>
        <begin position="3"/>
        <end position="57"/>
    </location>
</feature>
<evidence type="ECO:0000259" key="5">
    <source>
        <dbReference type="PROSITE" id="PS50932"/>
    </source>
</evidence>
<keyword evidence="3" id="KW-0238">DNA-binding</keyword>
<evidence type="ECO:0000313" key="6">
    <source>
        <dbReference type="EMBL" id="TQV70305.1"/>
    </source>
</evidence>
<dbReference type="Pfam" id="PF13377">
    <property type="entry name" value="Peripla_BP_3"/>
    <property type="match status" value="1"/>
</dbReference>
<dbReference type="InterPro" id="IPR000843">
    <property type="entry name" value="HTH_LacI"/>
</dbReference>
<dbReference type="EMBL" id="VHSH01000017">
    <property type="protein sequence ID" value="TQV70305.1"/>
    <property type="molecule type" value="Genomic_DNA"/>
</dbReference>
<reference evidence="6 7" key="1">
    <citation type="submission" date="2019-06" db="EMBL/GenBank/DDBJ databases">
        <title>Whole genome sequence for Rhodospirillaceae sp. R148.</title>
        <authorList>
            <person name="Wang G."/>
        </authorList>
    </citation>
    <scope>NUCLEOTIDE SEQUENCE [LARGE SCALE GENOMIC DNA]</scope>
    <source>
        <strain evidence="6 7">R148</strain>
    </source>
</reference>
<dbReference type="SUPFAM" id="SSF53822">
    <property type="entry name" value="Periplasmic binding protein-like I"/>
    <property type="match status" value="1"/>
</dbReference>
<name>A0A545SZA4_9PROT</name>
<evidence type="ECO:0000313" key="7">
    <source>
        <dbReference type="Proteomes" id="UP000315252"/>
    </source>
</evidence>
<dbReference type="RefSeq" id="WP_142899763.1">
    <property type="nucleotide sequence ID" value="NZ_ML660068.1"/>
</dbReference>
<keyword evidence="7" id="KW-1185">Reference proteome</keyword>
<proteinExistence type="predicted"/>
<dbReference type="AlphaFoldDB" id="A0A545SZA4"/>
<dbReference type="SMART" id="SM00354">
    <property type="entry name" value="HTH_LACI"/>
    <property type="match status" value="1"/>
</dbReference>
<dbReference type="PANTHER" id="PTHR30146">
    <property type="entry name" value="LACI-RELATED TRANSCRIPTIONAL REPRESSOR"/>
    <property type="match status" value="1"/>
</dbReference>
<evidence type="ECO:0000256" key="4">
    <source>
        <dbReference type="ARBA" id="ARBA00023163"/>
    </source>
</evidence>
<dbReference type="CDD" id="cd06278">
    <property type="entry name" value="PBP1_LacI-like"/>
    <property type="match status" value="1"/>
</dbReference>
<accession>A0A545SZA4</accession>
<evidence type="ECO:0000256" key="2">
    <source>
        <dbReference type="ARBA" id="ARBA00023015"/>
    </source>
</evidence>
<protein>
    <submittedName>
        <fullName evidence="6">LacI family transcriptional regulator</fullName>
    </submittedName>
</protein>
<keyword evidence="1" id="KW-0678">Repressor</keyword>
<dbReference type="GO" id="GO:0003700">
    <property type="term" value="F:DNA-binding transcription factor activity"/>
    <property type="evidence" value="ECO:0007669"/>
    <property type="project" value="TreeGrafter"/>
</dbReference>
<dbReference type="PANTHER" id="PTHR30146:SF95">
    <property type="entry name" value="RIBOSE OPERON REPRESSOR"/>
    <property type="match status" value="1"/>
</dbReference>
<dbReference type="InterPro" id="IPR046335">
    <property type="entry name" value="LacI/GalR-like_sensor"/>
</dbReference>
<sequence length="333" mass="36269">MAVTLKEVAERAGVSRSAVSRTFTQGASVSAKTRKKVEKAARDLGYSPSLIARSLATNRTKLIGLIANNFQNPVFLEVFDLYTRALQERNLRPLLVNLTDQTDPSASVQLLKQYSVDGVIVASSTLPPLFAHAFKEAQVPVVHAFGRFASTPDIHIVGIDNEHCGALAAETLQKHRYKRVAFLGGPQSATSAQDRAAGFTRRAKEIGLEIVSSLYADAYAYNSGQQAMRELLNDRRFEAVFCGDDLICMGAMDAARDAGLSIPQDVGFIGFNDMNMAAWQAYSLTTIRQPTSEIILSSVDLVVSMLDTPERAPEVRLFPCSVVERGTLKPIEG</sequence>
<keyword evidence="2" id="KW-0805">Transcription regulation</keyword>
<dbReference type="Gene3D" id="3.40.50.2300">
    <property type="match status" value="2"/>
</dbReference>
<dbReference type="SUPFAM" id="SSF47413">
    <property type="entry name" value="lambda repressor-like DNA-binding domains"/>
    <property type="match status" value="1"/>
</dbReference>
<dbReference type="Proteomes" id="UP000315252">
    <property type="component" value="Unassembled WGS sequence"/>
</dbReference>